<evidence type="ECO:0000256" key="1">
    <source>
        <dbReference type="SAM" id="Phobius"/>
    </source>
</evidence>
<dbReference type="GeneID" id="108012276"/>
<evidence type="ECO:0000259" key="2">
    <source>
        <dbReference type="Pfam" id="PF04666"/>
    </source>
</evidence>
<feature type="transmembrane region" description="Helical" evidence="1">
    <location>
        <begin position="12"/>
        <end position="30"/>
    </location>
</feature>
<protein>
    <submittedName>
        <fullName evidence="4">Alpha-1,3-mannosyl-glycoprotein 4-beta-N-acetylglucosaminyltransferase B</fullName>
    </submittedName>
</protein>
<dbReference type="GO" id="GO:0006487">
    <property type="term" value="P:protein N-linked glycosylation"/>
    <property type="evidence" value="ECO:0007669"/>
    <property type="project" value="TreeGrafter"/>
</dbReference>
<dbReference type="AlphaFoldDB" id="A0AB39ZCM1"/>
<keyword evidence="1" id="KW-1133">Transmembrane helix</keyword>
<feature type="domain" description="MGAT4 conserved region" evidence="2">
    <location>
        <begin position="60"/>
        <end position="337"/>
    </location>
</feature>
<dbReference type="RefSeq" id="XP_016933066.3">
    <property type="nucleotide sequence ID" value="XM_017077577.4"/>
</dbReference>
<keyword evidence="1" id="KW-0472">Membrane</keyword>
<dbReference type="PANTHER" id="PTHR12062:SF0">
    <property type="entry name" value="ALPHA-1,3-MANNOSYL-GLYCOPROTEIN 4-BETA-N-ACETYLGLUCOSAMINYLTRANSFERASE B"/>
    <property type="match status" value="1"/>
</dbReference>
<name>A0AB39ZCM1_DROSZ</name>
<gene>
    <name evidence="4" type="primary">Mgat4b</name>
</gene>
<keyword evidence="1" id="KW-0812">Transmembrane</keyword>
<accession>A0AB39ZCM1</accession>
<reference evidence="4" key="1">
    <citation type="submission" date="2025-08" db="UniProtKB">
        <authorList>
            <consortium name="RefSeq"/>
        </authorList>
    </citation>
    <scope>IDENTIFICATION</scope>
</reference>
<dbReference type="InterPro" id="IPR006759">
    <property type="entry name" value="Glyco_transf_54"/>
</dbReference>
<dbReference type="Pfam" id="PF04666">
    <property type="entry name" value="MGAT4_cons"/>
    <property type="match status" value="1"/>
</dbReference>
<proteinExistence type="predicted"/>
<dbReference type="Proteomes" id="UP001652628">
    <property type="component" value="Chromosome 3"/>
</dbReference>
<evidence type="ECO:0000313" key="3">
    <source>
        <dbReference type="Proteomes" id="UP001652628"/>
    </source>
</evidence>
<dbReference type="PANTHER" id="PTHR12062">
    <property type="entry name" value="N-ACETYLGLUCOSAMINYLTRANSFERASE VI"/>
    <property type="match status" value="1"/>
</dbReference>
<sequence length="517" mass="60601">MKVITIRWKTCLPGLIAITYILSALLFFGMDINHIEPLEPKKVKNQTKIFRKIVKTDHRPHGRTRESVLSSPEVKPRYRFSGGRTGVKFVIGVPTVLRPKTNYVLQTVKFLIRRMTPEQRDNSLIVIYVGETNLQFAKFIVKELSANHSMHMRSGLIDVIAPPLNYYPNFSRLHITLHDDPQRVQWRTKQNLDYIYLMSYARTKGSYYLQLEDDVLSNEGFMDYIQKFALLHGHFQFAHQPDWIVMSFSDLGFIGKLFPTAVLSSFVTYLQLFYNDQPIDWLLQSFVTLQSCRWDSISHEDCQRDFESRLLRAAQSQFQHMGALSSLAEKKQHRKDGLFNQNLGRQRMQHLRQPLNLIASHRNSLIKQNPNLQTGETFIWIYMPQMPKMMRYLIKNQYKKTQIRFRNSKETEVNLAEFNVELVTGSPKLVMNSSSNEQCGFVMSHTVQQVDEKDENGEKMPFNYMYYYIREEPEGLTWFRRFLWASNGSCGQRLGKLIMVLTILIFYVGNHEGNNFL</sequence>
<keyword evidence="3" id="KW-1185">Reference proteome</keyword>
<organism evidence="3 4">
    <name type="scientific">Drosophila suzukii</name>
    <name type="common">Spotted-wing drosophila fruit fly</name>
    <dbReference type="NCBI Taxonomy" id="28584"/>
    <lineage>
        <taxon>Eukaryota</taxon>
        <taxon>Metazoa</taxon>
        <taxon>Ecdysozoa</taxon>
        <taxon>Arthropoda</taxon>
        <taxon>Hexapoda</taxon>
        <taxon>Insecta</taxon>
        <taxon>Pterygota</taxon>
        <taxon>Neoptera</taxon>
        <taxon>Endopterygota</taxon>
        <taxon>Diptera</taxon>
        <taxon>Brachycera</taxon>
        <taxon>Muscomorpha</taxon>
        <taxon>Ephydroidea</taxon>
        <taxon>Drosophilidae</taxon>
        <taxon>Drosophila</taxon>
        <taxon>Sophophora</taxon>
    </lineage>
</organism>
<dbReference type="InterPro" id="IPR057279">
    <property type="entry name" value="MGAT4"/>
</dbReference>
<evidence type="ECO:0000313" key="4">
    <source>
        <dbReference type="RefSeq" id="XP_016933066.3"/>
    </source>
</evidence>
<dbReference type="GO" id="GO:0008375">
    <property type="term" value="F:acetylglucosaminyltransferase activity"/>
    <property type="evidence" value="ECO:0007669"/>
    <property type="project" value="TreeGrafter"/>
</dbReference>